<feature type="transmembrane region" description="Helical" evidence="11">
    <location>
        <begin position="12"/>
        <end position="40"/>
    </location>
</feature>
<dbReference type="Gene3D" id="1.10.287.130">
    <property type="match status" value="1"/>
</dbReference>
<accession>A0A239ZF21</accession>
<dbReference type="InterPro" id="IPR003594">
    <property type="entry name" value="HATPase_dom"/>
</dbReference>
<keyword evidence="10 11" id="KW-0472">Membrane</keyword>
<evidence type="ECO:0000256" key="4">
    <source>
        <dbReference type="ARBA" id="ARBA00022553"/>
    </source>
</evidence>
<keyword evidence="7" id="KW-0418">Kinase</keyword>
<evidence type="ECO:0000256" key="2">
    <source>
        <dbReference type="ARBA" id="ARBA00004141"/>
    </source>
</evidence>
<evidence type="ECO:0000256" key="10">
    <source>
        <dbReference type="ARBA" id="ARBA00023136"/>
    </source>
</evidence>
<evidence type="ECO:0000256" key="11">
    <source>
        <dbReference type="SAM" id="Phobius"/>
    </source>
</evidence>
<comment type="subcellular location">
    <subcellularLocation>
        <location evidence="2">Membrane</location>
        <topology evidence="2">Multi-pass membrane protein</topology>
    </subcellularLocation>
</comment>
<keyword evidence="6 11" id="KW-0812">Transmembrane</keyword>
<dbReference type="SUPFAM" id="SSF47384">
    <property type="entry name" value="Homodimeric domain of signal transducing histidine kinase"/>
    <property type="match status" value="1"/>
</dbReference>
<dbReference type="AlphaFoldDB" id="A0A239ZF21"/>
<dbReference type="Pfam" id="PF00512">
    <property type="entry name" value="HisKA"/>
    <property type="match status" value="1"/>
</dbReference>
<dbReference type="EMBL" id="UAWC01000026">
    <property type="protein sequence ID" value="SQB36213.1"/>
    <property type="molecule type" value="Genomic_DNA"/>
</dbReference>
<organism evidence="13 14">
    <name type="scientific">Clostridium cochlearium</name>
    <dbReference type="NCBI Taxonomy" id="1494"/>
    <lineage>
        <taxon>Bacteria</taxon>
        <taxon>Bacillati</taxon>
        <taxon>Bacillota</taxon>
        <taxon>Clostridia</taxon>
        <taxon>Eubacteriales</taxon>
        <taxon>Clostridiaceae</taxon>
        <taxon>Clostridium</taxon>
    </lineage>
</organism>
<proteinExistence type="predicted"/>
<sequence>MERIKKQKSISKIFAIYVVVFCITSIISVLLYMGIFVIGLRSGIILPANYYEKTIEKYREDISKAKDVQKIIPKECKYAVYSLDGEVLQGNISREKAIDIWNFIKSNKASKSKFFYKIIQRKDGICVVEYRLNASFKNPTLRKYIKNPEGILFILLFALFVVQIIILSKCFKKRLKKEMKILKDITENIQMKNLEFKVKYSNIVEINDVINALDKMKTELNDSLTKQWDMEETRKEQIGALAHDIKTPLTIIRGNSELLGESDLNAEQTKFNNATLNEIKNMEFYIKSLIEITRSEKEAVIQKKQVNVMDFIDDITKSASLISKNKNLNFKSQIKNIPEFIFVDEIALKRVINNIISNSIDYSLNNGEILFTVDSDDKNIQFIIEDSGKGFTKEEISFATKQFFQGDKSRNSKNHYGMGLYIAKRIIEKHNGSIILENSKSLKGAKVILNLPNS</sequence>
<dbReference type="Proteomes" id="UP000250223">
    <property type="component" value="Unassembled WGS sequence"/>
</dbReference>
<evidence type="ECO:0000256" key="6">
    <source>
        <dbReference type="ARBA" id="ARBA00022692"/>
    </source>
</evidence>
<evidence type="ECO:0000256" key="9">
    <source>
        <dbReference type="ARBA" id="ARBA00023012"/>
    </source>
</evidence>
<keyword evidence="8 11" id="KW-1133">Transmembrane helix</keyword>
<dbReference type="SMART" id="SM00387">
    <property type="entry name" value="HATPase_c"/>
    <property type="match status" value="1"/>
</dbReference>
<dbReference type="InterPro" id="IPR036097">
    <property type="entry name" value="HisK_dim/P_sf"/>
</dbReference>
<dbReference type="PROSITE" id="PS50109">
    <property type="entry name" value="HIS_KIN"/>
    <property type="match status" value="1"/>
</dbReference>
<dbReference type="InterPro" id="IPR005467">
    <property type="entry name" value="His_kinase_dom"/>
</dbReference>
<dbReference type="PRINTS" id="PR00344">
    <property type="entry name" value="BCTRLSENSOR"/>
</dbReference>
<keyword evidence="4" id="KW-0597">Phosphoprotein</keyword>
<dbReference type="PANTHER" id="PTHR45528">
    <property type="entry name" value="SENSOR HISTIDINE KINASE CPXA"/>
    <property type="match status" value="1"/>
</dbReference>
<dbReference type="GO" id="GO:0000155">
    <property type="term" value="F:phosphorelay sensor kinase activity"/>
    <property type="evidence" value="ECO:0007669"/>
    <property type="project" value="InterPro"/>
</dbReference>
<dbReference type="InterPro" id="IPR003661">
    <property type="entry name" value="HisK_dim/P_dom"/>
</dbReference>
<evidence type="ECO:0000313" key="13">
    <source>
        <dbReference type="EMBL" id="SQB36213.1"/>
    </source>
</evidence>
<reference evidence="13 14" key="1">
    <citation type="submission" date="2018-06" db="EMBL/GenBank/DDBJ databases">
        <authorList>
            <consortium name="Pathogen Informatics"/>
            <person name="Doyle S."/>
        </authorList>
    </citation>
    <scope>NUCLEOTIDE SEQUENCE [LARGE SCALE GENOMIC DNA]</scope>
    <source>
        <strain evidence="13 14">NCTC13028</strain>
    </source>
</reference>
<dbReference type="PANTHER" id="PTHR45528:SF8">
    <property type="entry name" value="HISTIDINE KINASE"/>
    <property type="match status" value="1"/>
</dbReference>
<keyword evidence="9" id="KW-0902">Two-component regulatory system</keyword>
<dbReference type="GO" id="GO:0005886">
    <property type="term" value="C:plasma membrane"/>
    <property type="evidence" value="ECO:0007669"/>
    <property type="project" value="TreeGrafter"/>
</dbReference>
<dbReference type="SUPFAM" id="SSF55874">
    <property type="entry name" value="ATPase domain of HSP90 chaperone/DNA topoisomerase II/histidine kinase"/>
    <property type="match status" value="1"/>
</dbReference>
<gene>
    <name evidence="13" type="primary">spaK</name>
    <name evidence="13" type="ORF">NCTC13028_02448</name>
</gene>
<comment type="catalytic activity">
    <reaction evidence="1">
        <text>ATP + protein L-histidine = ADP + protein N-phospho-L-histidine.</text>
        <dbReference type="EC" id="2.7.13.3"/>
    </reaction>
</comment>
<evidence type="ECO:0000313" key="14">
    <source>
        <dbReference type="Proteomes" id="UP000250223"/>
    </source>
</evidence>
<evidence type="ECO:0000259" key="12">
    <source>
        <dbReference type="PROSITE" id="PS50109"/>
    </source>
</evidence>
<dbReference type="CDD" id="cd00082">
    <property type="entry name" value="HisKA"/>
    <property type="match status" value="1"/>
</dbReference>
<dbReference type="Pfam" id="PF02518">
    <property type="entry name" value="HATPase_c"/>
    <property type="match status" value="1"/>
</dbReference>
<dbReference type="EC" id="2.7.13.3" evidence="3"/>
<evidence type="ECO:0000256" key="1">
    <source>
        <dbReference type="ARBA" id="ARBA00000085"/>
    </source>
</evidence>
<evidence type="ECO:0000256" key="5">
    <source>
        <dbReference type="ARBA" id="ARBA00022679"/>
    </source>
</evidence>
<evidence type="ECO:0000256" key="7">
    <source>
        <dbReference type="ARBA" id="ARBA00022777"/>
    </source>
</evidence>
<protein>
    <recommendedName>
        <fullName evidence="3">histidine kinase</fullName>
        <ecNumber evidence="3">2.7.13.3</ecNumber>
    </recommendedName>
</protein>
<keyword evidence="5 13" id="KW-0808">Transferase</keyword>
<dbReference type="InterPro" id="IPR050398">
    <property type="entry name" value="HssS/ArlS-like"/>
</dbReference>
<dbReference type="GeneID" id="70576475"/>
<evidence type="ECO:0000256" key="8">
    <source>
        <dbReference type="ARBA" id="ARBA00022989"/>
    </source>
</evidence>
<feature type="domain" description="Histidine kinase" evidence="12">
    <location>
        <begin position="240"/>
        <end position="454"/>
    </location>
</feature>
<feature type="transmembrane region" description="Helical" evidence="11">
    <location>
        <begin position="151"/>
        <end position="171"/>
    </location>
</feature>
<dbReference type="RefSeq" id="WP_095177391.1">
    <property type="nucleotide sequence ID" value="NZ_CP173238.1"/>
</dbReference>
<dbReference type="InterPro" id="IPR004358">
    <property type="entry name" value="Sig_transdc_His_kin-like_C"/>
</dbReference>
<dbReference type="InterPro" id="IPR036890">
    <property type="entry name" value="HATPase_C_sf"/>
</dbReference>
<name>A0A239ZF21_CLOCO</name>
<dbReference type="Gene3D" id="3.30.565.10">
    <property type="entry name" value="Histidine kinase-like ATPase, C-terminal domain"/>
    <property type="match status" value="1"/>
</dbReference>
<evidence type="ECO:0000256" key="3">
    <source>
        <dbReference type="ARBA" id="ARBA00012438"/>
    </source>
</evidence>
<dbReference type="SMART" id="SM00388">
    <property type="entry name" value="HisKA"/>
    <property type="match status" value="1"/>
</dbReference>